<keyword evidence="3" id="KW-1185">Reference proteome</keyword>
<sequence length="183" mass="21976">MYLAKFCPNCGNKVEENDKFCIYCGNKLRVIIPEKKVKRSSNSINDEKTSKYVEVIDGLMRYKVFPSSLPVKYIIYKVNYGTTSDEIKNILENGNYNYKINIHYFLQNKKLYFRSPKNPNMFFKFHNDRFNEEMRKDNKEIIHISSYARVHRPSLTKIFNFNQEKTFILANKHFEENIRKTRL</sequence>
<dbReference type="OrthoDB" id="298062at2157"/>
<proteinExistence type="predicted"/>
<organism evidence="2 3">
    <name type="scientific">Methanobrevibacter ruminantium (strain ATCC 35063 / DSM 1093 / JCM 13430 / OCM 146 / M1)</name>
    <name type="common">Methanobacterium ruminantium</name>
    <dbReference type="NCBI Taxonomy" id="634498"/>
    <lineage>
        <taxon>Archaea</taxon>
        <taxon>Methanobacteriati</taxon>
        <taxon>Methanobacteriota</taxon>
        <taxon>Methanomada group</taxon>
        <taxon>Methanobacteria</taxon>
        <taxon>Methanobacteriales</taxon>
        <taxon>Methanobacteriaceae</taxon>
        <taxon>Methanobrevibacter</taxon>
    </lineage>
</organism>
<dbReference type="KEGG" id="mru:mru_0277"/>
<evidence type="ECO:0000259" key="1">
    <source>
        <dbReference type="Pfam" id="PF13240"/>
    </source>
</evidence>
<evidence type="ECO:0000313" key="3">
    <source>
        <dbReference type="Proteomes" id="UP000008680"/>
    </source>
</evidence>
<feature type="domain" description="Zinc-ribbon" evidence="1">
    <location>
        <begin position="6"/>
        <end position="28"/>
    </location>
</feature>
<name>D3DZV3_METRM</name>
<dbReference type="InterPro" id="IPR026870">
    <property type="entry name" value="Zinc_ribbon_dom"/>
</dbReference>
<reference evidence="2 3" key="1">
    <citation type="journal article" date="2010" name="PLoS ONE">
        <title>The genome sequence of the rumen methanogen Methanobrevibacter ruminantium reveals new possibilities for controlling ruminant methane emissions.</title>
        <authorList>
            <person name="Leahy S.C."/>
            <person name="Kelly W.J."/>
            <person name="Altermann E."/>
            <person name="Ronimus R.S."/>
            <person name="Yeoman C.J."/>
            <person name="Pacheco D.M."/>
            <person name="Li D."/>
            <person name="Kong Z."/>
            <person name="McTavish S."/>
            <person name="Sang C."/>
            <person name="Lambie S.C."/>
            <person name="Janssen P.H."/>
            <person name="Dey D."/>
            <person name="Attwood G.T."/>
        </authorList>
    </citation>
    <scope>NUCLEOTIDE SEQUENCE [LARGE SCALE GENOMIC DNA]</scope>
    <source>
        <strain evidence="3">ATCC 35063 / DSM 1093 / JCM 13430 / OCM 146 / M1</strain>
    </source>
</reference>
<dbReference type="HOGENOM" id="CLU_1472116_0_0_2"/>
<protein>
    <recommendedName>
        <fullName evidence="1">Zinc-ribbon domain-containing protein</fullName>
    </recommendedName>
</protein>
<dbReference type="PATRIC" id="fig|634498.28.peg.280"/>
<dbReference type="Pfam" id="PF13240">
    <property type="entry name" value="Zn_Ribbon_1"/>
    <property type="match status" value="1"/>
</dbReference>
<dbReference type="Proteomes" id="UP000008680">
    <property type="component" value="Chromosome"/>
</dbReference>
<evidence type="ECO:0000313" key="2">
    <source>
        <dbReference type="EMBL" id="ADC46129.1"/>
    </source>
</evidence>
<accession>D3DZV3</accession>
<dbReference type="eggNOG" id="arCOG01917">
    <property type="taxonomic scope" value="Archaea"/>
</dbReference>
<dbReference type="EMBL" id="CP001719">
    <property type="protein sequence ID" value="ADC46129.1"/>
    <property type="molecule type" value="Genomic_DNA"/>
</dbReference>
<dbReference type="AlphaFoldDB" id="D3DZV3"/>
<gene>
    <name evidence="2" type="ordered locus">mru_0277</name>
</gene>